<dbReference type="RefSeq" id="XP_013019713.1">
    <property type="nucleotide sequence ID" value="XM_013164259.1"/>
</dbReference>
<dbReference type="VEuPathDB" id="FungiDB:SOCG_01304"/>
<dbReference type="GeneID" id="25030286"/>
<comment type="similarity">
    <text evidence="7">Belongs to the CENP-H/MCM16 family.</text>
</comment>
<keyword evidence="3" id="KW-0158">Chromosome</keyword>
<keyword evidence="6" id="KW-0137">Centromere</keyword>
<dbReference type="InterPro" id="IPR008426">
    <property type="entry name" value="CENP-H_C"/>
</dbReference>
<evidence type="ECO:0000313" key="11">
    <source>
        <dbReference type="Proteomes" id="UP000016088"/>
    </source>
</evidence>
<dbReference type="Pfam" id="PF05837">
    <property type="entry name" value="CENP-H"/>
    <property type="match status" value="1"/>
</dbReference>
<evidence type="ECO:0000259" key="9">
    <source>
        <dbReference type="Pfam" id="PF05837"/>
    </source>
</evidence>
<dbReference type="GO" id="GO:0005634">
    <property type="term" value="C:nucleus"/>
    <property type="evidence" value="ECO:0007669"/>
    <property type="project" value="UniProtKB-SubCell"/>
</dbReference>
<name>S9PPG1_SCHOY</name>
<dbReference type="OrthoDB" id="2274804at2759"/>
<keyword evidence="4" id="KW-0995">Kinetochore</keyword>
<gene>
    <name evidence="10" type="ORF">SOCG_01304</name>
</gene>
<dbReference type="EMBL" id="KE503208">
    <property type="protein sequence ID" value="EPX71086.1"/>
    <property type="molecule type" value="Genomic_DNA"/>
</dbReference>
<dbReference type="AlphaFoldDB" id="S9PPG1"/>
<keyword evidence="8" id="KW-0175">Coiled coil</keyword>
<feature type="domain" description="Centromere protein H C-terminal" evidence="9">
    <location>
        <begin position="102"/>
        <end position="210"/>
    </location>
</feature>
<evidence type="ECO:0000256" key="4">
    <source>
        <dbReference type="ARBA" id="ARBA00022838"/>
    </source>
</evidence>
<evidence type="ECO:0000313" key="10">
    <source>
        <dbReference type="EMBL" id="EPX71086.1"/>
    </source>
</evidence>
<dbReference type="GO" id="GO:0000776">
    <property type="term" value="C:kinetochore"/>
    <property type="evidence" value="ECO:0007669"/>
    <property type="project" value="UniProtKB-KW"/>
</dbReference>
<comment type="subcellular location">
    <subcellularLocation>
        <location evidence="2">Chromosome</location>
        <location evidence="2">Centromere</location>
        <location evidence="2">Kinetochore</location>
    </subcellularLocation>
    <subcellularLocation>
        <location evidence="1">Nucleus</location>
    </subcellularLocation>
</comment>
<organism evidence="10 11">
    <name type="scientific">Schizosaccharomyces octosporus (strain yFS286)</name>
    <name type="common">Fission yeast</name>
    <name type="synonym">Octosporomyces octosporus</name>
    <dbReference type="NCBI Taxonomy" id="483514"/>
    <lineage>
        <taxon>Eukaryota</taxon>
        <taxon>Fungi</taxon>
        <taxon>Dikarya</taxon>
        <taxon>Ascomycota</taxon>
        <taxon>Taphrinomycotina</taxon>
        <taxon>Schizosaccharomycetes</taxon>
        <taxon>Schizosaccharomycetales</taxon>
        <taxon>Schizosaccharomycetaceae</taxon>
        <taxon>Schizosaccharomyces</taxon>
    </lineage>
</organism>
<evidence type="ECO:0000256" key="5">
    <source>
        <dbReference type="ARBA" id="ARBA00023242"/>
    </source>
</evidence>
<evidence type="ECO:0000256" key="2">
    <source>
        <dbReference type="ARBA" id="ARBA00004629"/>
    </source>
</evidence>
<feature type="coiled-coil region" evidence="8">
    <location>
        <begin position="102"/>
        <end position="136"/>
    </location>
</feature>
<protein>
    <submittedName>
        <fullName evidence="10">CENP-H Fta3</fullName>
    </submittedName>
</protein>
<reference evidence="10 11" key="1">
    <citation type="journal article" date="2011" name="Science">
        <title>Comparative functional genomics of the fission yeasts.</title>
        <authorList>
            <person name="Rhind N."/>
            <person name="Chen Z."/>
            <person name="Yassour M."/>
            <person name="Thompson D.A."/>
            <person name="Haas B.J."/>
            <person name="Habib N."/>
            <person name="Wapinski I."/>
            <person name="Roy S."/>
            <person name="Lin M.F."/>
            <person name="Heiman D.I."/>
            <person name="Young S.K."/>
            <person name="Furuya K."/>
            <person name="Guo Y."/>
            <person name="Pidoux A."/>
            <person name="Chen H.M."/>
            <person name="Robbertse B."/>
            <person name="Goldberg J.M."/>
            <person name="Aoki K."/>
            <person name="Bayne E.H."/>
            <person name="Berlin A.M."/>
            <person name="Desjardins C.A."/>
            <person name="Dobbs E."/>
            <person name="Dukaj L."/>
            <person name="Fan L."/>
            <person name="FitzGerald M.G."/>
            <person name="French C."/>
            <person name="Gujja S."/>
            <person name="Hansen K."/>
            <person name="Keifenheim D."/>
            <person name="Levin J.Z."/>
            <person name="Mosher R.A."/>
            <person name="Mueller C.A."/>
            <person name="Pfiffner J."/>
            <person name="Priest M."/>
            <person name="Russ C."/>
            <person name="Smialowska A."/>
            <person name="Swoboda P."/>
            <person name="Sykes S.M."/>
            <person name="Vaughn M."/>
            <person name="Vengrova S."/>
            <person name="Yoder R."/>
            <person name="Zeng Q."/>
            <person name="Allshire R."/>
            <person name="Baulcombe D."/>
            <person name="Birren B.W."/>
            <person name="Brown W."/>
            <person name="Ekwall K."/>
            <person name="Kellis M."/>
            <person name="Leatherwood J."/>
            <person name="Levin H."/>
            <person name="Margalit H."/>
            <person name="Martienssen R."/>
            <person name="Nieduszynski C.A."/>
            <person name="Spatafora J.W."/>
            <person name="Friedman N."/>
            <person name="Dalgaard J.Z."/>
            <person name="Baumann P."/>
            <person name="Niki H."/>
            <person name="Regev A."/>
            <person name="Nusbaum C."/>
        </authorList>
    </citation>
    <scope>NUCLEOTIDE SEQUENCE [LARGE SCALE GENOMIC DNA]</scope>
    <source>
        <strain evidence="11">yFS286</strain>
    </source>
</reference>
<dbReference type="Proteomes" id="UP000016088">
    <property type="component" value="Unassembled WGS sequence"/>
</dbReference>
<keyword evidence="5" id="KW-0539">Nucleus</keyword>
<dbReference type="HOGENOM" id="CLU_1235669_0_0_1"/>
<dbReference type="GO" id="GO:0051382">
    <property type="term" value="P:kinetochore assembly"/>
    <property type="evidence" value="ECO:0007669"/>
    <property type="project" value="InterPro"/>
</dbReference>
<accession>S9PPG1</accession>
<evidence type="ECO:0000256" key="6">
    <source>
        <dbReference type="ARBA" id="ARBA00023328"/>
    </source>
</evidence>
<proteinExistence type="inferred from homology"/>
<keyword evidence="11" id="KW-1185">Reference proteome</keyword>
<dbReference type="OMA" id="QREDRTY"/>
<evidence type="ECO:0000256" key="3">
    <source>
        <dbReference type="ARBA" id="ARBA00022454"/>
    </source>
</evidence>
<evidence type="ECO:0000256" key="1">
    <source>
        <dbReference type="ARBA" id="ARBA00004123"/>
    </source>
</evidence>
<evidence type="ECO:0000256" key="8">
    <source>
        <dbReference type="SAM" id="Coils"/>
    </source>
</evidence>
<sequence length="219" mass="25335">MHLPTKLQNQCQRLVGLLASSPATSENHDSKQGFLLQQREDRTYQIWKEFTEVLRILSLNVTEDEEDESKSPFFDAFESLTTLPLLQEFSSSVPSNHSKAYVESLLQEQNHLSDQNLQVEEEIIELNRKIQEERILLQSIEPASQKVAGSLLQHSSKSEVYRDSMESIQHELRTERCRWEILRNVVQVIILESGSSFADDEQLLQIMEECGERSHDYSV</sequence>
<evidence type="ECO:0000256" key="7">
    <source>
        <dbReference type="ARBA" id="ARBA00025735"/>
    </source>
</evidence>